<evidence type="ECO:0000313" key="3">
    <source>
        <dbReference type="Proteomes" id="UP000283509"/>
    </source>
</evidence>
<evidence type="ECO:0000313" key="2">
    <source>
        <dbReference type="EMBL" id="ROT77824.1"/>
    </source>
</evidence>
<accession>A0A423TMX8</accession>
<feature type="domain" description="Chitin-binding type-2" evidence="1">
    <location>
        <begin position="257"/>
        <end position="317"/>
    </location>
</feature>
<dbReference type="InterPro" id="IPR002557">
    <property type="entry name" value="Chitin-bd_dom"/>
</dbReference>
<dbReference type="Proteomes" id="UP000283509">
    <property type="component" value="Unassembled WGS sequence"/>
</dbReference>
<dbReference type="GO" id="GO:0008061">
    <property type="term" value="F:chitin binding"/>
    <property type="evidence" value="ECO:0007669"/>
    <property type="project" value="InterPro"/>
</dbReference>
<proteinExistence type="predicted"/>
<sequence>MIKLTPFSLADPRYPDYIVDPRVTCTKEGSFHHPRNCSWYYRCVDRMKIGYFWTYHFECEPGTVFADELDQCVHPFLAAPPCGSPPTTTTTEVVPCTGVEGTCKTYDICRPQRAKKTFCAEIRCNLRTSNLRCPAGMQFDMSSEQCAFPPKESDLCNVFECVGVPGTCTTYKVCRPTASERVLCGKMQCSGHSTPLTCSPGKKFDVATRQCMTPPSENELCAVDTSITIVEEGQLKCSYDNLYPINDFTSRLHCKSFSLCDAGTFRGEKKLCETYYECYRAGSEWRVRSLSCVAGLLYSHAEGKCVAPPTAAELCRS</sequence>
<dbReference type="PROSITE" id="PS50940">
    <property type="entry name" value="CHIT_BIND_II"/>
    <property type="match status" value="2"/>
</dbReference>
<keyword evidence="3" id="KW-1185">Reference proteome</keyword>
<evidence type="ECO:0000259" key="1">
    <source>
        <dbReference type="PROSITE" id="PS50940"/>
    </source>
</evidence>
<dbReference type="AlphaFoldDB" id="A0A423TMX8"/>
<dbReference type="SUPFAM" id="SSF57625">
    <property type="entry name" value="Invertebrate chitin-binding proteins"/>
    <property type="match status" value="1"/>
</dbReference>
<protein>
    <recommendedName>
        <fullName evidence="1">Chitin-binding type-2 domain-containing protein</fullName>
    </recommendedName>
</protein>
<comment type="caution">
    <text evidence="2">The sequence shown here is derived from an EMBL/GenBank/DDBJ whole genome shotgun (WGS) entry which is preliminary data.</text>
</comment>
<dbReference type="InterPro" id="IPR036508">
    <property type="entry name" value="Chitin-bd_dom_sf"/>
</dbReference>
<reference evidence="2 3" key="2">
    <citation type="submission" date="2019-01" db="EMBL/GenBank/DDBJ databases">
        <title>The decoding of complex shrimp genome reveals the adaptation for benthos swimmer, frequently molting mechanism and breeding impact on genome.</title>
        <authorList>
            <person name="Sun Y."/>
            <person name="Gao Y."/>
            <person name="Yu Y."/>
        </authorList>
    </citation>
    <scope>NUCLEOTIDE SEQUENCE [LARGE SCALE GENOMIC DNA]</scope>
    <source>
        <tissue evidence="2">Muscle</tissue>
    </source>
</reference>
<dbReference type="Pfam" id="PF01607">
    <property type="entry name" value="CBM_14"/>
    <property type="match status" value="1"/>
</dbReference>
<gene>
    <name evidence="2" type="ORF">C7M84_003483</name>
</gene>
<name>A0A423TMX8_PENVA</name>
<feature type="domain" description="Chitin-binding type-2" evidence="1">
    <location>
        <begin position="22"/>
        <end position="84"/>
    </location>
</feature>
<dbReference type="EMBL" id="QCYY01001469">
    <property type="protein sequence ID" value="ROT77824.1"/>
    <property type="molecule type" value="Genomic_DNA"/>
</dbReference>
<dbReference type="GO" id="GO:0005576">
    <property type="term" value="C:extracellular region"/>
    <property type="evidence" value="ECO:0007669"/>
    <property type="project" value="InterPro"/>
</dbReference>
<organism evidence="2 3">
    <name type="scientific">Penaeus vannamei</name>
    <name type="common">Whiteleg shrimp</name>
    <name type="synonym">Litopenaeus vannamei</name>
    <dbReference type="NCBI Taxonomy" id="6689"/>
    <lineage>
        <taxon>Eukaryota</taxon>
        <taxon>Metazoa</taxon>
        <taxon>Ecdysozoa</taxon>
        <taxon>Arthropoda</taxon>
        <taxon>Crustacea</taxon>
        <taxon>Multicrustacea</taxon>
        <taxon>Malacostraca</taxon>
        <taxon>Eumalacostraca</taxon>
        <taxon>Eucarida</taxon>
        <taxon>Decapoda</taxon>
        <taxon>Dendrobranchiata</taxon>
        <taxon>Penaeoidea</taxon>
        <taxon>Penaeidae</taxon>
        <taxon>Penaeus</taxon>
    </lineage>
</organism>
<reference evidence="2 3" key="1">
    <citation type="submission" date="2018-04" db="EMBL/GenBank/DDBJ databases">
        <authorList>
            <person name="Zhang X."/>
            <person name="Yuan J."/>
            <person name="Li F."/>
            <person name="Xiang J."/>
        </authorList>
    </citation>
    <scope>NUCLEOTIDE SEQUENCE [LARGE SCALE GENOMIC DNA]</scope>
    <source>
        <tissue evidence="2">Muscle</tissue>
    </source>
</reference>
<dbReference type="SMART" id="SM00494">
    <property type="entry name" value="ChtBD2"/>
    <property type="match status" value="2"/>
</dbReference>
<dbReference type="Gene3D" id="2.170.140.10">
    <property type="entry name" value="Chitin binding domain"/>
    <property type="match status" value="1"/>
</dbReference>
<dbReference type="OrthoDB" id="6367495at2759"/>